<name>A0A0A9GV79_ARUDO</name>
<protein>
    <submittedName>
        <fullName evidence="1">Uncharacterized protein</fullName>
    </submittedName>
</protein>
<organism evidence="1">
    <name type="scientific">Arundo donax</name>
    <name type="common">Giant reed</name>
    <name type="synonym">Donax arundinaceus</name>
    <dbReference type="NCBI Taxonomy" id="35708"/>
    <lineage>
        <taxon>Eukaryota</taxon>
        <taxon>Viridiplantae</taxon>
        <taxon>Streptophyta</taxon>
        <taxon>Embryophyta</taxon>
        <taxon>Tracheophyta</taxon>
        <taxon>Spermatophyta</taxon>
        <taxon>Magnoliopsida</taxon>
        <taxon>Liliopsida</taxon>
        <taxon>Poales</taxon>
        <taxon>Poaceae</taxon>
        <taxon>PACMAD clade</taxon>
        <taxon>Arundinoideae</taxon>
        <taxon>Arundineae</taxon>
        <taxon>Arundo</taxon>
    </lineage>
</organism>
<accession>A0A0A9GV79</accession>
<reference evidence="1" key="2">
    <citation type="journal article" date="2015" name="Data Brief">
        <title>Shoot transcriptome of the giant reed, Arundo donax.</title>
        <authorList>
            <person name="Barrero R.A."/>
            <person name="Guerrero F.D."/>
            <person name="Moolhuijzen P."/>
            <person name="Goolsby J.A."/>
            <person name="Tidwell J."/>
            <person name="Bellgard S.E."/>
            <person name="Bellgard M.I."/>
        </authorList>
    </citation>
    <scope>NUCLEOTIDE SEQUENCE</scope>
    <source>
        <tissue evidence="1">Shoot tissue taken approximately 20 cm above the soil surface</tissue>
    </source>
</reference>
<sequence length="15" mass="1855">MENKVATLHKFFFSR</sequence>
<evidence type="ECO:0000313" key="1">
    <source>
        <dbReference type="EMBL" id="JAE26466.1"/>
    </source>
</evidence>
<dbReference type="EMBL" id="GBRH01171430">
    <property type="protein sequence ID" value="JAE26466.1"/>
    <property type="molecule type" value="Transcribed_RNA"/>
</dbReference>
<proteinExistence type="predicted"/>
<reference evidence="1" key="1">
    <citation type="submission" date="2014-09" db="EMBL/GenBank/DDBJ databases">
        <authorList>
            <person name="Magalhaes I.L.F."/>
            <person name="Oliveira U."/>
            <person name="Santos F.R."/>
            <person name="Vidigal T.H.D.A."/>
            <person name="Brescovit A.D."/>
            <person name="Santos A.J."/>
        </authorList>
    </citation>
    <scope>NUCLEOTIDE SEQUENCE</scope>
    <source>
        <tissue evidence="1">Shoot tissue taken approximately 20 cm above the soil surface</tissue>
    </source>
</reference>